<feature type="region of interest" description="Disordered" evidence="1">
    <location>
        <begin position="98"/>
        <end position="138"/>
    </location>
</feature>
<proteinExistence type="predicted"/>
<reference evidence="2" key="1">
    <citation type="journal article" date="2020" name="G3 (Bethesda)">
        <title>High-Quality Assemblies for Three Invasive Social Wasps from the &lt;i&gt;Vespula&lt;/i&gt; Genus.</title>
        <authorList>
            <person name="Harrop T.W.R."/>
            <person name="Guhlin J."/>
            <person name="McLaughlin G.M."/>
            <person name="Permina E."/>
            <person name="Stockwell P."/>
            <person name="Gilligan J."/>
            <person name="Le Lec M.F."/>
            <person name="Gruber M.A.M."/>
            <person name="Quinn O."/>
            <person name="Lovegrove M."/>
            <person name="Duncan E.J."/>
            <person name="Remnant E.J."/>
            <person name="Van Eeckhoven J."/>
            <person name="Graham B."/>
            <person name="Knapp R.A."/>
            <person name="Langford K.W."/>
            <person name="Kronenberg Z."/>
            <person name="Press M.O."/>
            <person name="Eacker S.M."/>
            <person name="Wilson-Rankin E.E."/>
            <person name="Purcell J."/>
            <person name="Lester P.J."/>
            <person name="Dearden P.K."/>
        </authorList>
    </citation>
    <scope>NUCLEOTIDE SEQUENCE</scope>
    <source>
        <strain evidence="2">Volc-1</strain>
    </source>
</reference>
<dbReference type="AlphaFoldDB" id="A0A834P933"/>
<comment type="caution">
    <text evidence="2">The sequence shown here is derived from an EMBL/GenBank/DDBJ whole genome shotgun (WGS) entry which is preliminary data.</text>
</comment>
<dbReference type="Proteomes" id="UP000600918">
    <property type="component" value="Unassembled WGS sequence"/>
</dbReference>
<keyword evidence="3" id="KW-1185">Reference proteome</keyword>
<evidence type="ECO:0000313" key="3">
    <source>
        <dbReference type="Proteomes" id="UP000600918"/>
    </source>
</evidence>
<protein>
    <submittedName>
        <fullName evidence="2">Uncharacterized protein</fullName>
    </submittedName>
</protein>
<feature type="region of interest" description="Disordered" evidence="1">
    <location>
        <begin position="1"/>
        <end position="37"/>
    </location>
</feature>
<evidence type="ECO:0000313" key="2">
    <source>
        <dbReference type="EMBL" id="KAF7432284.1"/>
    </source>
</evidence>
<accession>A0A834P933</accession>
<name>A0A834P933_VESPE</name>
<feature type="compositionally biased region" description="Pro residues" evidence="1">
    <location>
        <begin position="1"/>
        <end position="33"/>
    </location>
</feature>
<gene>
    <name evidence="2" type="ORF">H0235_005208</name>
</gene>
<feature type="compositionally biased region" description="Basic residues" evidence="1">
    <location>
        <begin position="128"/>
        <end position="138"/>
    </location>
</feature>
<dbReference type="EMBL" id="JACSDY010000003">
    <property type="protein sequence ID" value="KAF7432284.1"/>
    <property type="molecule type" value="Genomic_DNA"/>
</dbReference>
<evidence type="ECO:0000256" key="1">
    <source>
        <dbReference type="SAM" id="MobiDB-lite"/>
    </source>
</evidence>
<organism evidence="2 3">
    <name type="scientific">Vespula pensylvanica</name>
    <name type="common">Western yellow jacket</name>
    <name type="synonym">Wasp</name>
    <dbReference type="NCBI Taxonomy" id="30213"/>
    <lineage>
        <taxon>Eukaryota</taxon>
        <taxon>Metazoa</taxon>
        <taxon>Ecdysozoa</taxon>
        <taxon>Arthropoda</taxon>
        <taxon>Hexapoda</taxon>
        <taxon>Insecta</taxon>
        <taxon>Pterygota</taxon>
        <taxon>Neoptera</taxon>
        <taxon>Endopterygota</taxon>
        <taxon>Hymenoptera</taxon>
        <taxon>Apocrita</taxon>
        <taxon>Aculeata</taxon>
        <taxon>Vespoidea</taxon>
        <taxon>Vespidae</taxon>
        <taxon>Vespinae</taxon>
        <taxon>Vespula</taxon>
    </lineage>
</organism>
<sequence>MASPPALPLPLLPPPPPPPPLPPPQPPPQPPSPWTHLQTAGPLQLVYLEYLDEAHQHVHPARCLSKRGGVGPPWKFPRGGTPRYTCTFRSQVLSVSGHRFGTSRKSGGMVAQGETDLRGNQYRPVGTKGRRYQGIREG</sequence>